<dbReference type="EMBL" id="CH473949">
    <property type="protein sequence ID" value="EDL79145.1"/>
    <property type="molecule type" value="Genomic_DNA"/>
</dbReference>
<sequence length="42" mass="4686">MACCCFVLGLSEGNTALTFNLRKSPSWCGEFFPLYSLCMLQC</sequence>
<evidence type="ECO:0000313" key="2">
    <source>
        <dbReference type="Proteomes" id="UP000234681"/>
    </source>
</evidence>
<dbReference type="AlphaFoldDB" id="A6HM94"/>
<evidence type="ECO:0000313" key="1">
    <source>
        <dbReference type="EMBL" id="EDL79145.1"/>
    </source>
</evidence>
<gene>
    <name evidence="1" type="ORF">rCG_26887</name>
</gene>
<dbReference type="Proteomes" id="UP000234681">
    <property type="component" value="Chromosome 3"/>
</dbReference>
<name>A6HM94_RAT</name>
<proteinExistence type="predicted"/>
<protein>
    <submittedName>
        <fullName evidence="1">RCG26887</fullName>
    </submittedName>
</protein>
<reference evidence="2" key="1">
    <citation type="submission" date="2005-09" db="EMBL/GenBank/DDBJ databases">
        <authorList>
            <person name="Mural R.J."/>
            <person name="Li P.W."/>
            <person name="Adams M.D."/>
            <person name="Amanatides P.G."/>
            <person name="Baden-Tillson H."/>
            <person name="Barnstead M."/>
            <person name="Chin S.H."/>
            <person name="Dew I."/>
            <person name="Evans C.A."/>
            <person name="Ferriera S."/>
            <person name="Flanigan M."/>
            <person name="Fosler C."/>
            <person name="Glodek A."/>
            <person name="Gu Z."/>
            <person name="Holt R.A."/>
            <person name="Jennings D."/>
            <person name="Kraft C.L."/>
            <person name="Lu F."/>
            <person name="Nguyen T."/>
            <person name="Nusskern D.R."/>
            <person name="Pfannkoch C.M."/>
            <person name="Sitter C."/>
            <person name="Sutton G.G."/>
            <person name="Venter J.C."/>
            <person name="Wang Z."/>
            <person name="Woodage T."/>
            <person name="Zheng X.H."/>
            <person name="Zhong F."/>
        </authorList>
    </citation>
    <scope>NUCLEOTIDE SEQUENCE [LARGE SCALE GENOMIC DNA]</scope>
    <source>
        <strain>BN</strain>
        <strain evidence="2">Sprague-Dawley</strain>
    </source>
</reference>
<organism evidence="1 2">
    <name type="scientific">Rattus norvegicus</name>
    <name type="common">Rat</name>
    <dbReference type="NCBI Taxonomy" id="10116"/>
    <lineage>
        <taxon>Eukaryota</taxon>
        <taxon>Metazoa</taxon>
        <taxon>Chordata</taxon>
        <taxon>Craniata</taxon>
        <taxon>Vertebrata</taxon>
        <taxon>Euteleostomi</taxon>
        <taxon>Mammalia</taxon>
        <taxon>Eutheria</taxon>
        <taxon>Euarchontoglires</taxon>
        <taxon>Glires</taxon>
        <taxon>Rodentia</taxon>
        <taxon>Myomorpha</taxon>
        <taxon>Muroidea</taxon>
        <taxon>Muridae</taxon>
        <taxon>Murinae</taxon>
        <taxon>Rattus</taxon>
    </lineage>
</organism>
<accession>A6HM94</accession>